<dbReference type="EMBL" id="SRLO01000604">
    <property type="protein sequence ID" value="TNN50832.1"/>
    <property type="molecule type" value="Genomic_DNA"/>
</dbReference>
<evidence type="ECO:0000313" key="1">
    <source>
        <dbReference type="EMBL" id="TNN50832.1"/>
    </source>
</evidence>
<reference evidence="1 2" key="1">
    <citation type="submission" date="2019-03" db="EMBL/GenBank/DDBJ databases">
        <title>First draft genome of Liparis tanakae, snailfish: a comprehensive survey of snailfish specific genes.</title>
        <authorList>
            <person name="Kim W."/>
            <person name="Song I."/>
            <person name="Jeong J.-H."/>
            <person name="Kim D."/>
            <person name="Kim S."/>
            <person name="Ryu S."/>
            <person name="Song J.Y."/>
            <person name="Lee S.K."/>
        </authorList>
    </citation>
    <scope>NUCLEOTIDE SEQUENCE [LARGE SCALE GENOMIC DNA]</scope>
    <source>
        <tissue evidence="1">Muscle</tissue>
    </source>
</reference>
<sequence>MPNVNVYGFFLTMTKKMSGRQTVAWMARLRNQTDIMKSNAQGSKKQSKTLVNCQIALEDQNRVVCTPTSTTAISVVARGGIVVALVETFGGSSSLRLVLY</sequence>
<organism evidence="1 2">
    <name type="scientific">Liparis tanakae</name>
    <name type="common">Tanaka's snailfish</name>
    <dbReference type="NCBI Taxonomy" id="230148"/>
    <lineage>
        <taxon>Eukaryota</taxon>
        <taxon>Metazoa</taxon>
        <taxon>Chordata</taxon>
        <taxon>Craniata</taxon>
        <taxon>Vertebrata</taxon>
        <taxon>Euteleostomi</taxon>
        <taxon>Actinopterygii</taxon>
        <taxon>Neopterygii</taxon>
        <taxon>Teleostei</taxon>
        <taxon>Neoteleostei</taxon>
        <taxon>Acanthomorphata</taxon>
        <taxon>Eupercaria</taxon>
        <taxon>Perciformes</taxon>
        <taxon>Cottioidei</taxon>
        <taxon>Cottales</taxon>
        <taxon>Liparidae</taxon>
        <taxon>Liparis</taxon>
    </lineage>
</organism>
<gene>
    <name evidence="1" type="ORF">EYF80_038979</name>
</gene>
<proteinExistence type="predicted"/>
<evidence type="ECO:0000313" key="2">
    <source>
        <dbReference type="Proteomes" id="UP000314294"/>
    </source>
</evidence>
<name>A0A4Z2GDT1_9TELE</name>
<accession>A0A4Z2GDT1</accession>
<dbReference type="Proteomes" id="UP000314294">
    <property type="component" value="Unassembled WGS sequence"/>
</dbReference>
<protein>
    <submittedName>
        <fullName evidence="1">Uncharacterized protein</fullName>
    </submittedName>
</protein>
<comment type="caution">
    <text evidence="1">The sequence shown here is derived from an EMBL/GenBank/DDBJ whole genome shotgun (WGS) entry which is preliminary data.</text>
</comment>
<dbReference type="AlphaFoldDB" id="A0A4Z2GDT1"/>
<keyword evidence="2" id="KW-1185">Reference proteome</keyword>